<name>A0A2P5F977_TREOI</name>
<dbReference type="Gene3D" id="3.30.429.10">
    <property type="entry name" value="Macrophage Migration Inhibitory Factor"/>
    <property type="match status" value="1"/>
</dbReference>
<dbReference type="InParanoid" id="A0A2P5F977"/>
<dbReference type="PANTHER" id="PTHR11954">
    <property type="entry name" value="D-DOPACHROME DECARBOXYLASE"/>
    <property type="match status" value="1"/>
</dbReference>
<organism evidence="3 4">
    <name type="scientific">Trema orientale</name>
    <name type="common">Charcoal tree</name>
    <name type="synonym">Celtis orientalis</name>
    <dbReference type="NCBI Taxonomy" id="63057"/>
    <lineage>
        <taxon>Eukaryota</taxon>
        <taxon>Viridiplantae</taxon>
        <taxon>Streptophyta</taxon>
        <taxon>Embryophyta</taxon>
        <taxon>Tracheophyta</taxon>
        <taxon>Spermatophyta</taxon>
        <taxon>Magnoliopsida</taxon>
        <taxon>eudicotyledons</taxon>
        <taxon>Gunneridae</taxon>
        <taxon>Pentapetalae</taxon>
        <taxon>rosids</taxon>
        <taxon>fabids</taxon>
        <taxon>Rosales</taxon>
        <taxon>Cannabaceae</taxon>
        <taxon>Trema</taxon>
    </lineage>
</organism>
<feature type="transmembrane region" description="Helical" evidence="2">
    <location>
        <begin position="21"/>
        <end position="41"/>
    </location>
</feature>
<evidence type="ECO:0000256" key="2">
    <source>
        <dbReference type="SAM" id="Phobius"/>
    </source>
</evidence>
<dbReference type="AlphaFoldDB" id="A0A2P5F977"/>
<sequence length="101" mass="11143">MTHYIRGTHPISEFRRKIPERVVFTFVMVILKGSVAISFGGNKDPAAYAEVVSMGGINSAVKKELISTLGSILQSKLSIPRTRFFLKVFDTTAGRPTKSKL</sequence>
<gene>
    <name evidence="3" type="ORF">TorRG33x02_098260</name>
</gene>
<dbReference type="EMBL" id="JXTC01000052">
    <property type="protein sequence ID" value="PON94352.1"/>
    <property type="molecule type" value="Genomic_DNA"/>
</dbReference>
<keyword evidence="2" id="KW-0472">Membrane</keyword>
<keyword evidence="4" id="KW-1185">Reference proteome</keyword>
<dbReference type="Pfam" id="PF01187">
    <property type="entry name" value="MIF"/>
    <property type="match status" value="1"/>
</dbReference>
<dbReference type="InterPro" id="IPR001398">
    <property type="entry name" value="Macrophage_inhib_fac"/>
</dbReference>
<evidence type="ECO:0000313" key="3">
    <source>
        <dbReference type="EMBL" id="PON94352.1"/>
    </source>
</evidence>
<evidence type="ECO:0000256" key="1">
    <source>
        <dbReference type="ARBA" id="ARBA00005851"/>
    </source>
</evidence>
<accession>A0A2P5F977</accession>
<dbReference type="InterPro" id="IPR014347">
    <property type="entry name" value="Tautomerase/MIF_sf"/>
</dbReference>
<keyword evidence="2" id="KW-1133">Transmembrane helix</keyword>
<comment type="caution">
    <text evidence="3">The sequence shown here is derived from an EMBL/GenBank/DDBJ whole genome shotgun (WGS) entry which is preliminary data.</text>
</comment>
<protein>
    <submittedName>
        <fullName evidence="3">Macrophage migration inhibitory factor</fullName>
    </submittedName>
</protein>
<dbReference type="Proteomes" id="UP000237000">
    <property type="component" value="Unassembled WGS sequence"/>
</dbReference>
<dbReference type="GO" id="GO:0050178">
    <property type="term" value="F:phenylpyruvate tautomerase activity"/>
    <property type="evidence" value="ECO:0007669"/>
    <property type="project" value="TreeGrafter"/>
</dbReference>
<dbReference type="OrthoDB" id="255819at2759"/>
<dbReference type="STRING" id="63057.A0A2P5F977"/>
<keyword evidence="2" id="KW-0812">Transmembrane</keyword>
<dbReference type="PANTHER" id="PTHR11954:SF25">
    <property type="entry name" value="LS1-LIKE PROTEIN"/>
    <property type="match status" value="1"/>
</dbReference>
<dbReference type="SUPFAM" id="SSF55331">
    <property type="entry name" value="Tautomerase/MIF"/>
    <property type="match status" value="1"/>
</dbReference>
<proteinExistence type="inferred from homology"/>
<dbReference type="GO" id="GO:0005615">
    <property type="term" value="C:extracellular space"/>
    <property type="evidence" value="ECO:0007669"/>
    <property type="project" value="TreeGrafter"/>
</dbReference>
<comment type="similarity">
    <text evidence="1">Belongs to the MIF family.</text>
</comment>
<reference evidence="4" key="1">
    <citation type="submission" date="2016-06" db="EMBL/GenBank/DDBJ databases">
        <title>Parallel loss of symbiosis genes in relatives of nitrogen-fixing non-legume Parasponia.</title>
        <authorList>
            <person name="Van Velzen R."/>
            <person name="Holmer R."/>
            <person name="Bu F."/>
            <person name="Rutten L."/>
            <person name="Van Zeijl A."/>
            <person name="Liu W."/>
            <person name="Santuari L."/>
            <person name="Cao Q."/>
            <person name="Sharma T."/>
            <person name="Shen D."/>
            <person name="Roswanjaya Y."/>
            <person name="Wardhani T."/>
            <person name="Kalhor M.S."/>
            <person name="Jansen J."/>
            <person name="Van den Hoogen J."/>
            <person name="Gungor B."/>
            <person name="Hartog M."/>
            <person name="Hontelez J."/>
            <person name="Verver J."/>
            <person name="Yang W.-C."/>
            <person name="Schijlen E."/>
            <person name="Repin R."/>
            <person name="Schilthuizen M."/>
            <person name="Schranz E."/>
            <person name="Heidstra R."/>
            <person name="Miyata K."/>
            <person name="Fedorova E."/>
            <person name="Kohlen W."/>
            <person name="Bisseling T."/>
            <person name="Smit S."/>
            <person name="Geurts R."/>
        </authorList>
    </citation>
    <scope>NUCLEOTIDE SEQUENCE [LARGE SCALE GENOMIC DNA]</scope>
    <source>
        <strain evidence="4">cv. RG33-2</strain>
    </source>
</reference>
<evidence type="ECO:0000313" key="4">
    <source>
        <dbReference type="Proteomes" id="UP000237000"/>
    </source>
</evidence>